<name>A0ACB8U4A5_9APHY</name>
<keyword evidence="2" id="KW-1185">Reference proteome</keyword>
<dbReference type="EMBL" id="MU274911">
    <property type="protein sequence ID" value="KAI0089212.1"/>
    <property type="molecule type" value="Genomic_DNA"/>
</dbReference>
<evidence type="ECO:0000313" key="2">
    <source>
        <dbReference type="Proteomes" id="UP001055072"/>
    </source>
</evidence>
<gene>
    <name evidence="1" type="ORF">BDY19DRAFT_131256</name>
</gene>
<sequence length="330" mass="36483">MAGLTETVWGPIFFGMVFNIMLFGTMVTQTHTYFTKYKKDKFTLKLFIAVLFVADCLNTAFDVALVYKPIVHMAGDQHALLFADWLSSTDPIVTSIIAALVQTFFGWRVKVLTGNWFLFIAIGACSFCQLCGGIGVAIAITFIPAFTDFLKFKAAVIIWLAFSAAADVLIAVSLVWYLRQHKTGFSGSDDAIDRIIRLTVQTGLITAVCATVDLVVFLADDTTVHLAFNLLLAKLYTNTLLSSLNTRKGWGYSHGMDGAYSSNNPPLQVNPRYGNNVNVLSQQMQTKTIQSSHQVFVDVDTIEMRDLDQKPSSSDALPYQQSFVNNYSIA</sequence>
<organism evidence="1 2">
    <name type="scientific">Irpex rosettiformis</name>
    <dbReference type="NCBI Taxonomy" id="378272"/>
    <lineage>
        <taxon>Eukaryota</taxon>
        <taxon>Fungi</taxon>
        <taxon>Dikarya</taxon>
        <taxon>Basidiomycota</taxon>
        <taxon>Agaricomycotina</taxon>
        <taxon>Agaricomycetes</taxon>
        <taxon>Polyporales</taxon>
        <taxon>Irpicaceae</taxon>
        <taxon>Irpex</taxon>
    </lineage>
</organism>
<proteinExistence type="predicted"/>
<evidence type="ECO:0000313" key="1">
    <source>
        <dbReference type="EMBL" id="KAI0089212.1"/>
    </source>
</evidence>
<dbReference type="Proteomes" id="UP001055072">
    <property type="component" value="Unassembled WGS sequence"/>
</dbReference>
<protein>
    <submittedName>
        <fullName evidence="1">Uncharacterized protein</fullName>
    </submittedName>
</protein>
<comment type="caution">
    <text evidence="1">The sequence shown here is derived from an EMBL/GenBank/DDBJ whole genome shotgun (WGS) entry which is preliminary data.</text>
</comment>
<accession>A0ACB8U4A5</accession>
<reference evidence="1" key="1">
    <citation type="journal article" date="2021" name="Environ. Microbiol.">
        <title>Gene family expansions and transcriptome signatures uncover fungal adaptations to wood decay.</title>
        <authorList>
            <person name="Hage H."/>
            <person name="Miyauchi S."/>
            <person name="Viragh M."/>
            <person name="Drula E."/>
            <person name="Min B."/>
            <person name="Chaduli D."/>
            <person name="Navarro D."/>
            <person name="Favel A."/>
            <person name="Norest M."/>
            <person name="Lesage-Meessen L."/>
            <person name="Balint B."/>
            <person name="Merenyi Z."/>
            <person name="de Eugenio L."/>
            <person name="Morin E."/>
            <person name="Martinez A.T."/>
            <person name="Baldrian P."/>
            <person name="Stursova M."/>
            <person name="Martinez M.J."/>
            <person name="Novotny C."/>
            <person name="Magnuson J.K."/>
            <person name="Spatafora J.W."/>
            <person name="Maurice S."/>
            <person name="Pangilinan J."/>
            <person name="Andreopoulos W."/>
            <person name="LaButti K."/>
            <person name="Hundley H."/>
            <person name="Na H."/>
            <person name="Kuo A."/>
            <person name="Barry K."/>
            <person name="Lipzen A."/>
            <person name="Henrissat B."/>
            <person name="Riley R."/>
            <person name="Ahrendt S."/>
            <person name="Nagy L.G."/>
            <person name="Grigoriev I.V."/>
            <person name="Martin F."/>
            <person name="Rosso M.N."/>
        </authorList>
    </citation>
    <scope>NUCLEOTIDE SEQUENCE</scope>
    <source>
        <strain evidence="1">CBS 384.51</strain>
    </source>
</reference>